<protein>
    <recommendedName>
        <fullName evidence="4">Gag/pol protein</fullName>
    </recommendedName>
</protein>
<feature type="non-terminal residue" evidence="2">
    <location>
        <position position="356"/>
    </location>
</feature>
<keyword evidence="3" id="KW-1185">Reference proteome</keyword>
<dbReference type="PANTHER" id="PTHR47592">
    <property type="entry name" value="PBF68 PROTEIN"/>
    <property type="match status" value="1"/>
</dbReference>
<name>A0A2P5EUU0_TREOI</name>
<dbReference type="PANTHER" id="PTHR47592:SF27">
    <property type="entry name" value="OS08G0421700 PROTEIN"/>
    <property type="match status" value="1"/>
</dbReference>
<reference evidence="3" key="1">
    <citation type="submission" date="2016-06" db="EMBL/GenBank/DDBJ databases">
        <title>Parallel loss of symbiosis genes in relatives of nitrogen-fixing non-legume Parasponia.</title>
        <authorList>
            <person name="Van Velzen R."/>
            <person name="Holmer R."/>
            <person name="Bu F."/>
            <person name="Rutten L."/>
            <person name="Van Zeijl A."/>
            <person name="Liu W."/>
            <person name="Santuari L."/>
            <person name="Cao Q."/>
            <person name="Sharma T."/>
            <person name="Shen D."/>
            <person name="Roswanjaya Y."/>
            <person name="Wardhani T."/>
            <person name="Kalhor M.S."/>
            <person name="Jansen J."/>
            <person name="Van den Hoogen J."/>
            <person name="Gungor B."/>
            <person name="Hartog M."/>
            <person name="Hontelez J."/>
            <person name="Verver J."/>
            <person name="Yang W.-C."/>
            <person name="Schijlen E."/>
            <person name="Repin R."/>
            <person name="Schilthuizen M."/>
            <person name="Schranz E."/>
            <person name="Heidstra R."/>
            <person name="Miyata K."/>
            <person name="Fedorova E."/>
            <person name="Kohlen W."/>
            <person name="Bisseling T."/>
            <person name="Smit S."/>
            <person name="Geurts R."/>
        </authorList>
    </citation>
    <scope>NUCLEOTIDE SEQUENCE [LARGE SCALE GENOMIC DNA]</scope>
    <source>
        <strain evidence="3">cv. RG33-2</strain>
    </source>
</reference>
<accession>A0A2P5EUU0</accession>
<feature type="region of interest" description="Disordered" evidence="1">
    <location>
        <begin position="211"/>
        <end position="260"/>
    </location>
</feature>
<feature type="compositionally biased region" description="Basic residues" evidence="1">
    <location>
        <begin position="224"/>
        <end position="244"/>
    </location>
</feature>
<dbReference type="InParanoid" id="A0A2P5EUU0"/>
<comment type="caution">
    <text evidence="2">The sequence shown here is derived from an EMBL/GenBank/DDBJ whole genome shotgun (WGS) entry which is preliminary data.</text>
</comment>
<dbReference type="AlphaFoldDB" id="A0A2P5EUU0"/>
<dbReference type="OrthoDB" id="1194532at2759"/>
<evidence type="ECO:0000256" key="1">
    <source>
        <dbReference type="SAM" id="MobiDB-lite"/>
    </source>
</evidence>
<evidence type="ECO:0008006" key="4">
    <source>
        <dbReference type="Google" id="ProtNLM"/>
    </source>
</evidence>
<dbReference type="EMBL" id="JXTC01000095">
    <property type="protein sequence ID" value="PON89309.1"/>
    <property type="molecule type" value="Genomic_DNA"/>
</dbReference>
<proteinExistence type="predicted"/>
<evidence type="ECO:0000313" key="3">
    <source>
        <dbReference type="Proteomes" id="UP000237000"/>
    </source>
</evidence>
<organism evidence="2 3">
    <name type="scientific">Trema orientale</name>
    <name type="common">Charcoal tree</name>
    <name type="synonym">Celtis orientalis</name>
    <dbReference type="NCBI Taxonomy" id="63057"/>
    <lineage>
        <taxon>Eukaryota</taxon>
        <taxon>Viridiplantae</taxon>
        <taxon>Streptophyta</taxon>
        <taxon>Embryophyta</taxon>
        <taxon>Tracheophyta</taxon>
        <taxon>Spermatophyta</taxon>
        <taxon>Magnoliopsida</taxon>
        <taxon>eudicotyledons</taxon>
        <taxon>Gunneridae</taxon>
        <taxon>Pentapetalae</taxon>
        <taxon>rosids</taxon>
        <taxon>fabids</taxon>
        <taxon>Rosales</taxon>
        <taxon>Cannabaceae</taxon>
        <taxon>Trema</taxon>
    </lineage>
</organism>
<dbReference type="Pfam" id="PF14223">
    <property type="entry name" value="Retrotran_gag_2"/>
    <property type="match status" value="1"/>
</dbReference>
<evidence type="ECO:0000313" key="2">
    <source>
        <dbReference type="EMBL" id="PON89309.1"/>
    </source>
</evidence>
<dbReference type="Proteomes" id="UP000237000">
    <property type="component" value="Unassembled WGS sequence"/>
</dbReference>
<gene>
    <name evidence="2" type="ORF">TorRG33x02_148520</name>
</gene>
<sequence>MSTSNPIIALLANEKLTGDNFIKWKSNMNIVLVSEDYKFVLTEECPPQPAANATRAARESYEKWTHANNKARCYMLAGMTDVLRAKHERMETAYEVMESLQVMFGQQPDQSRYDTIKKAMNAKMKRGTPVRDHVLNMINYFGEAEVHGTTIDDRTQVSMILESLSLDFLQFKSNYVMNKLNYTMTQLLNELQTFESISKDKGKDGSATVAEANVAEENPSTSNKNKKRKIKGASGSKPKKRKKGNTNTKKNNSKDKKPKGKYFHCRVEGHWKRNCNKYLSELIEKKKGKYDLLVLEDCLVEEDLFDISSEIVDSGATNHVCSSFQILSSSRELADGEFTMRVGNGAKVSAKAVGVV</sequence>